<organism evidence="11 12">
    <name type="scientific">Gibberella intermedia</name>
    <name type="common">Bulb rot disease fungus</name>
    <name type="synonym">Fusarium proliferatum</name>
    <dbReference type="NCBI Taxonomy" id="948311"/>
    <lineage>
        <taxon>Eukaryota</taxon>
        <taxon>Fungi</taxon>
        <taxon>Dikarya</taxon>
        <taxon>Ascomycota</taxon>
        <taxon>Pezizomycotina</taxon>
        <taxon>Sordariomycetes</taxon>
        <taxon>Hypocreomycetidae</taxon>
        <taxon>Hypocreales</taxon>
        <taxon>Nectriaceae</taxon>
        <taxon>Fusarium</taxon>
        <taxon>Fusarium fujikuroi species complex</taxon>
    </lineage>
</organism>
<dbReference type="GO" id="GO:0008422">
    <property type="term" value="F:beta-glucosidase activity"/>
    <property type="evidence" value="ECO:0007669"/>
    <property type="project" value="UniProtKB-EC"/>
</dbReference>
<keyword evidence="9" id="KW-0624">Polysaccharide degradation</keyword>
<comment type="caution">
    <text evidence="11">The sequence shown here is derived from an EMBL/GenBank/DDBJ whole genome shotgun (WGS) entry which is preliminary data.</text>
</comment>
<dbReference type="Pfam" id="PF00933">
    <property type="entry name" value="Glyco_hydro_3"/>
    <property type="match status" value="1"/>
</dbReference>
<sequence>MGSIDRDLSSELSLEDAVNLLSGHDFWHTRANEALGLGSLKFSDGPNGVRGEDWINGAPSTAIPCGTALGASFDVELATKLAGVLARECKRKGVHGLLAPTMNIHRYPLCKYYQVATRASADFVGGRNFESYSEDPLLGGLIAASFIKGLQAQGIATSPKHFLANEAENGRRWSNSVIEERALREIYLEPFRIVVEQADPWCIMTAYNSVNGSFCSESQSLLSILRDEWRYNGAVISDWFGTYSTTDAFNAGLDLEMPGPTKFREYKKVLEALKRGEVQNKQIKESVARVVDLLRKTGRVGEPGFPPPLKAEEPDYVEDVVSRSLIRQAAESSMVLLKNEGDTLPLVDRDTGLAVFGHHAIEPSLFGGGSASLKVPYASTPWEALQKTYRNATLGAGVAVNRLVPLPNESGLHIDNITLYWYNGDQPSPQQLFHSQELKDTLYMLVEHAPDGLLDRSDFCTSMNFELVAQKTGPYNLSLSGPGSAKCLLDNRIVLDVERDLNISTEDFLFDRSKLEVRREEPVHLEAGRRYKFEVLSWSSKHKAQNVNREFFIQGCRLGLALASDDDIALARAEKLAETVDTALVVVGTGTEWESEGFDRVSMKLPRRQDELILRVAKACHGRTIVVVNAGSPIDTSSWIDKVDAVIYAWFPGMEFGNALARIISGDSSPCARLPTTFWDTVEDYPAGNVESLMTSEKEIHYREGIYVGYRQPSLETYSPRFAFGHGLSYSVFSCSVKNPTNLTFDPIQAAVKVILEVQNTGAVAASETILLFIEASEPTTPRPRVELRTFAKTAILEPGASQDLEFCLTAQGFSYWDVTDHLWRVDVGNYKLRVAGPRGVGDWKEIDDVVVRVEGGFTIE</sequence>
<dbReference type="SMART" id="SM01217">
    <property type="entry name" value="Fn3_like"/>
    <property type="match status" value="1"/>
</dbReference>
<dbReference type="SUPFAM" id="SSF51445">
    <property type="entry name" value="(Trans)glycosidases"/>
    <property type="match status" value="1"/>
</dbReference>
<dbReference type="Pfam" id="PF14310">
    <property type="entry name" value="Fn3-like"/>
    <property type="match status" value="1"/>
</dbReference>
<dbReference type="PROSITE" id="PS51820">
    <property type="entry name" value="PA14"/>
    <property type="match status" value="1"/>
</dbReference>
<keyword evidence="7" id="KW-0119">Carbohydrate metabolism</keyword>
<reference evidence="11 12" key="1">
    <citation type="journal article" date="2018" name="Sci. Rep.">
        <title>Characterisation of pathogen-specific regions and novel effector candidates in Fusarium oxysporum f. sp. cepae.</title>
        <authorList>
            <person name="Armitage A.D."/>
            <person name="Taylor A."/>
            <person name="Sobczyk M.K."/>
            <person name="Baxter L."/>
            <person name="Greenfield B.P."/>
            <person name="Bates H.J."/>
            <person name="Wilson F."/>
            <person name="Jackson A.C."/>
            <person name="Ott S."/>
            <person name="Harrison R.J."/>
            <person name="Clarkson J.P."/>
        </authorList>
    </citation>
    <scope>NUCLEOTIDE SEQUENCE [LARGE SCALE GENOMIC DNA]</scope>
    <source>
        <strain evidence="11 12">Fp_A8</strain>
    </source>
</reference>
<evidence type="ECO:0000256" key="6">
    <source>
        <dbReference type="ARBA" id="ARBA00023180"/>
    </source>
</evidence>
<keyword evidence="6" id="KW-0325">Glycoprotein</keyword>
<dbReference type="InterPro" id="IPR050288">
    <property type="entry name" value="Cellulose_deg_GH3"/>
</dbReference>
<dbReference type="Gene3D" id="3.40.50.1700">
    <property type="entry name" value="Glycoside hydrolase family 3 C-terminal domain"/>
    <property type="match status" value="1"/>
</dbReference>
<dbReference type="Pfam" id="PF01915">
    <property type="entry name" value="Glyco_hydro_3_C"/>
    <property type="match status" value="1"/>
</dbReference>
<dbReference type="Gene3D" id="2.60.120.260">
    <property type="entry name" value="Galactose-binding domain-like"/>
    <property type="match status" value="1"/>
</dbReference>
<dbReference type="InterPro" id="IPR036962">
    <property type="entry name" value="Glyco_hydro_3_N_sf"/>
</dbReference>
<proteinExistence type="inferred from homology"/>
<dbReference type="SUPFAM" id="SSF52279">
    <property type="entry name" value="Beta-D-glucan exohydrolase, C-terminal domain"/>
    <property type="match status" value="1"/>
</dbReference>
<dbReference type="PRINTS" id="PR00133">
    <property type="entry name" value="GLHYDRLASE3"/>
</dbReference>
<dbReference type="PANTHER" id="PTHR42715:SF10">
    <property type="entry name" value="BETA-GLUCOSIDASE"/>
    <property type="match status" value="1"/>
</dbReference>
<comment type="catalytic activity">
    <reaction evidence="1">
        <text>Hydrolysis of terminal, non-reducing beta-D-glucosyl residues with release of beta-D-glucose.</text>
        <dbReference type="EC" id="3.2.1.21"/>
    </reaction>
</comment>
<dbReference type="InterPro" id="IPR002772">
    <property type="entry name" value="Glyco_hydro_3_C"/>
</dbReference>
<dbReference type="InterPro" id="IPR026891">
    <property type="entry name" value="Fn3-like"/>
</dbReference>
<dbReference type="PANTHER" id="PTHR42715">
    <property type="entry name" value="BETA-GLUCOSIDASE"/>
    <property type="match status" value="1"/>
</dbReference>
<evidence type="ECO:0000256" key="3">
    <source>
        <dbReference type="ARBA" id="ARBA00005336"/>
    </source>
</evidence>
<dbReference type="EMBL" id="MRDB01000012">
    <property type="protein sequence ID" value="RKL43132.1"/>
    <property type="molecule type" value="Genomic_DNA"/>
</dbReference>
<dbReference type="GO" id="GO:0009251">
    <property type="term" value="P:glucan catabolic process"/>
    <property type="evidence" value="ECO:0007669"/>
    <property type="project" value="TreeGrafter"/>
</dbReference>
<dbReference type="AlphaFoldDB" id="A0A420TNR8"/>
<evidence type="ECO:0000256" key="9">
    <source>
        <dbReference type="ARBA" id="ARBA00023326"/>
    </source>
</evidence>
<dbReference type="InterPro" id="IPR013783">
    <property type="entry name" value="Ig-like_fold"/>
</dbReference>
<evidence type="ECO:0000256" key="4">
    <source>
        <dbReference type="ARBA" id="ARBA00012744"/>
    </source>
</evidence>
<feature type="domain" description="PA14" evidence="10">
    <location>
        <begin position="412"/>
        <end position="574"/>
    </location>
</feature>
<dbReference type="Gene3D" id="3.20.20.300">
    <property type="entry name" value="Glycoside hydrolase, family 3, N-terminal domain"/>
    <property type="match status" value="1"/>
</dbReference>
<dbReference type="InterPro" id="IPR001764">
    <property type="entry name" value="Glyco_hydro_3_N"/>
</dbReference>
<dbReference type="InterPro" id="IPR017853">
    <property type="entry name" value="GH"/>
</dbReference>
<dbReference type="InterPro" id="IPR036881">
    <property type="entry name" value="Glyco_hydro_3_C_sf"/>
</dbReference>
<dbReference type="InterPro" id="IPR037524">
    <property type="entry name" value="PA14/GLEYA"/>
</dbReference>
<keyword evidence="8" id="KW-0326">Glycosidase</keyword>
<comment type="pathway">
    <text evidence="2">Glycan metabolism; cellulose degradation.</text>
</comment>
<protein>
    <recommendedName>
        <fullName evidence="4">beta-glucosidase</fullName>
        <ecNumber evidence="4">3.2.1.21</ecNumber>
    </recommendedName>
</protein>
<dbReference type="SUPFAM" id="SSF56988">
    <property type="entry name" value="Anthrax protective antigen"/>
    <property type="match status" value="1"/>
</dbReference>
<dbReference type="Gene3D" id="2.60.40.10">
    <property type="entry name" value="Immunoglobulins"/>
    <property type="match status" value="1"/>
</dbReference>
<evidence type="ECO:0000256" key="7">
    <source>
        <dbReference type="ARBA" id="ARBA00023277"/>
    </source>
</evidence>
<evidence type="ECO:0000256" key="8">
    <source>
        <dbReference type="ARBA" id="ARBA00023295"/>
    </source>
</evidence>
<dbReference type="EC" id="3.2.1.21" evidence="4"/>
<keyword evidence="5" id="KW-0378">Hydrolase</keyword>
<evidence type="ECO:0000313" key="12">
    <source>
        <dbReference type="Proteomes" id="UP000283569"/>
    </source>
</evidence>
<evidence type="ECO:0000313" key="11">
    <source>
        <dbReference type="EMBL" id="RKL43132.1"/>
    </source>
</evidence>
<gene>
    <name evidence="11" type="ORF">BFJ72_g4545</name>
</gene>
<evidence type="ECO:0000256" key="1">
    <source>
        <dbReference type="ARBA" id="ARBA00000448"/>
    </source>
</evidence>
<name>A0A420TNR8_GIBIN</name>
<accession>A0A420TNR8</accession>
<evidence type="ECO:0000256" key="2">
    <source>
        <dbReference type="ARBA" id="ARBA00004987"/>
    </source>
</evidence>
<evidence type="ECO:0000259" key="10">
    <source>
        <dbReference type="PROSITE" id="PS51820"/>
    </source>
</evidence>
<comment type="similarity">
    <text evidence="3">Belongs to the glycosyl hydrolase 3 family.</text>
</comment>
<evidence type="ECO:0000256" key="5">
    <source>
        <dbReference type="ARBA" id="ARBA00022801"/>
    </source>
</evidence>
<dbReference type="Proteomes" id="UP000283569">
    <property type="component" value="Unassembled WGS sequence"/>
</dbReference>